<evidence type="ECO:0000313" key="9">
    <source>
        <dbReference type="EMBL" id="CUV61459.1"/>
    </source>
</evidence>
<evidence type="ECO:0000313" key="10">
    <source>
        <dbReference type="EMBL" id="UZF18085.1"/>
    </source>
</evidence>
<dbReference type="EMBL" id="LN899822">
    <property type="protein sequence ID" value="CUV61459.1"/>
    <property type="molecule type" value="Genomic_DNA"/>
</dbReference>
<evidence type="ECO:0000313" key="11">
    <source>
        <dbReference type="Proteomes" id="UP000262427"/>
    </source>
</evidence>
<dbReference type="Proteomes" id="UP000262427">
    <property type="component" value="Chromosome MP"/>
</dbReference>
<dbReference type="EMBL" id="LN899824">
    <property type="protein sequence ID" value="CUV29749.1"/>
    <property type="molecule type" value="Genomic_DNA"/>
</dbReference>
<dbReference type="EMBL" id="LN899820">
    <property type="protein sequence ID" value="CUV56175.1"/>
    <property type="molecule type" value="Genomic_DNA"/>
</dbReference>
<evidence type="ECO:0000313" key="6">
    <source>
        <dbReference type="EMBL" id="CUV42245.1"/>
    </source>
</evidence>
<keyword evidence="10" id="KW-0614">Plasmid</keyword>
<dbReference type="EMBL" id="LN899821">
    <property type="protein sequence ID" value="CUV18856.1"/>
    <property type="molecule type" value="Genomic_DNA"/>
</dbReference>
<dbReference type="EMBL" id="LN899827">
    <property type="protein sequence ID" value="CUV44257.1"/>
    <property type="molecule type" value="Genomic_DNA"/>
</dbReference>
<proteinExistence type="predicted"/>
<dbReference type="EMBL" id="CP085044">
    <property type="protein sequence ID" value="UZF18085.1"/>
    <property type="molecule type" value="Genomic_DNA"/>
</dbReference>
<evidence type="ECO:0000313" key="5">
    <source>
        <dbReference type="EMBL" id="CUV37556.1"/>
    </source>
</evidence>
<dbReference type="EMBL" id="CP025742">
    <property type="protein sequence ID" value="AYA48489.1"/>
    <property type="molecule type" value="Genomic_DNA"/>
</dbReference>
<protein>
    <submittedName>
        <fullName evidence="2">Uncharacterized protein</fullName>
    </submittedName>
</protein>
<accession>A0A0K1ZQB2</accession>
<dbReference type="AlphaFoldDB" id="A0A0K1ZQB2"/>
<evidence type="ECO:0000313" key="7">
    <source>
        <dbReference type="EMBL" id="CUV44257.1"/>
    </source>
</evidence>
<evidence type="ECO:0000313" key="8">
    <source>
        <dbReference type="EMBL" id="CUV56175.1"/>
    </source>
</evidence>
<gene>
    <name evidence="10" type="ORF">LH706_21435</name>
    <name evidence="2" type="ORF">PSS4_v1_760005</name>
    <name evidence="9" type="ORF">RD1301_v1_1540001</name>
    <name evidence="1" type="ORF">RSP824_18645</name>
    <name evidence="3" type="ORF">RUN1744_v1_1120017</name>
    <name evidence="4" type="ORF">RUN1985_v1_500028</name>
    <name evidence="8" type="ORF">RUN215_v1_670073</name>
    <name evidence="5" type="ORF">TD1301_v1_3890002</name>
    <name evidence="6" type="ORF">TF3108_v1_1140005</name>
    <name evidence="7" type="ORF">TO10_v1_140051</name>
</gene>
<dbReference type="EMBL" id="LN899826">
    <property type="protein sequence ID" value="CUV42245.1"/>
    <property type="molecule type" value="Genomic_DNA"/>
</dbReference>
<geneLocation type="plasmid" evidence="10 12">
    <name>p1</name>
</geneLocation>
<dbReference type="EMBL" id="LN899825">
    <property type="protein sequence ID" value="CUV37556.1"/>
    <property type="molecule type" value="Genomic_DNA"/>
</dbReference>
<reference evidence="2" key="1">
    <citation type="submission" date="2015-10" db="EMBL/GenBank/DDBJ databases">
        <authorList>
            <person name="Gilbert D.G."/>
        </authorList>
    </citation>
    <scope>NUCLEOTIDE SEQUENCE</scope>
    <source>
        <strain evidence="2">Phyl III-seqv23</strain>
    </source>
</reference>
<reference evidence="10" key="4">
    <citation type="submission" date="2021-10" db="EMBL/GenBank/DDBJ databases">
        <title>Complete genome sequences of five Ralstonia solancearum strains isolated from sunflower.</title>
        <authorList>
            <person name="She X."/>
            <person name="He Z."/>
        </authorList>
    </citation>
    <scope>NUCLEOTIDE SEQUENCE</scope>
    <source>
        <strain evidence="10">RS638</strain>
        <plasmid evidence="10">p1</plasmid>
    </source>
</reference>
<sequence>MPIQEVVHGPHIILVDPLQRADHRWMARFQICRAGRVVYDWEDVEMPEGFISSQLAISASVLLAEQRLTQLPH</sequence>
<organism evidence="2">
    <name type="scientific">Ralstonia solanacearum</name>
    <name type="common">Pseudomonas solanacearum</name>
    <dbReference type="NCBI Taxonomy" id="305"/>
    <lineage>
        <taxon>Bacteria</taxon>
        <taxon>Pseudomonadati</taxon>
        <taxon>Pseudomonadota</taxon>
        <taxon>Betaproteobacteria</taxon>
        <taxon>Burkholderiales</taxon>
        <taxon>Burkholderiaceae</taxon>
        <taxon>Ralstonia</taxon>
        <taxon>Ralstonia solanacearum species complex</taxon>
    </lineage>
</organism>
<reference evidence="11" key="3">
    <citation type="submission" date="2018-01" db="EMBL/GenBank/DDBJ databases">
        <title>Raltonia solanacearum P824 infects blueberry.</title>
        <authorList>
            <person name="Bocsanczy A.M."/>
            <person name="Norman D.J."/>
        </authorList>
    </citation>
    <scope>NUCLEOTIDE SEQUENCE [LARGE SCALE GENOMIC DNA]</scope>
    <source>
        <strain evidence="11">P824</strain>
    </source>
</reference>
<evidence type="ECO:0000313" key="12">
    <source>
        <dbReference type="Proteomes" id="UP001164049"/>
    </source>
</evidence>
<dbReference type="PATRIC" id="fig|305.107.peg.3802"/>
<evidence type="ECO:0000313" key="2">
    <source>
        <dbReference type="EMBL" id="CUV18856.1"/>
    </source>
</evidence>
<evidence type="ECO:0000313" key="1">
    <source>
        <dbReference type="EMBL" id="AYA48489.1"/>
    </source>
</evidence>
<reference evidence="1" key="2">
    <citation type="submission" date="2018-01" db="EMBL/GenBank/DDBJ databases">
        <title>Ralstonia pseudosolanacearum P824 infects blueberry.</title>
        <authorList>
            <person name="Bocsanczy A.M."/>
            <person name="Norman D.J."/>
        </authorList>
    </citation>
    <scope>NUCLEOTIDE SEQUENCE</scope>
    <source>
        <strain evidence="1">P824</strain>
    </source>
</reference>
<evidence type="ECO:0000313" key="3">
    <source>
        <dbReference type="EMBL" id="CUV25857.1"/>
    </source>
</evidence>
<name>A0A0K1ZQB2_RALSL</name>
<dbReference type="EMBL" id="LN899823">
    <property type="protein sequence ID" value="CUV25857.1"/>
    <property type="molecule type" value="Genomic_DNA"/>
</dbReference>
<evidence type="ECO:0000313" key="4">
    <source>
        <dbReference type="EMBL" id="CUV29749.1"/>
    </source>
</evidence>